<feature type="transmembrane region" description="Helical" evidence="1">
    <location>
        <begin position="152"/>
        <end position="174"/>
    </location>
</feature>
<feature type="transmembrane region" description="Helical" evidence="1">
    <location>
        <begin position="32"/>
        <end position="54"/>
    </location>
</feature>
<evidence type="ECO:0000313" key="2">
    <source>
        <dbReference type="EMBL" id="MCH7397726.1"/>
    </source>
</evidence>
<keyword evidence="2" id="KW-0436">Ligase</keyword>
<comment type="caution">
    <text evidence="2">The sequence shown here is derived from an EMBL/GenBank/DDBJ whole genome shotgun (WGS) entry which is preliminary data.</text>
</comment>
<protein>
    <submittedName>
        <fullName evidence="2">O-antigen ligase domain-containing protein</fullName>
    </submittedName>
</protein>
<feature type="transmembrane region" description="Helical" evidence="1">
    <location>
        <begin position="6"/>
        <end position="25"/>
    </location>
</feature>
<feature type="transmembrane region" description="Helical" evidence="1">
    <location>
        <begin position="122"/>
        <end position="140"/>
    </location>
</feature>
<sequence>MHFIIFIVLFIILSLTIFWTVKKALLIGKWEYIIYFLLLYFPIYTVFLSVTYASTESVVLVKAFQFFKDLIVIFAVFIFVLFQNNIFKYPFRLTIVDKLFLMLTLLAVFFLFAPVGEATFSAKVFYFKGMLIPALVYFLGRNTNFDDREVGLFFKIIFGIVIVGFGVNVFEVIFDIHFQNITGYAGFNLALNNVEPTGNFGLSWTFETQAITKRLASIYSDPLELSSSVLMGFAVGLIFYLTSKRENANFYLLIMIFSFISLILASSRASFASFFVMLFFIAVTFRLYTLIMIGVSLVLAFIVFVVFIATEDFYYFVIDTLTFQNLSSVGHLVEWLVALEGMIANPFGVGLAMSGNAGSVTDELRIGGENQFLIYGVQLGWLGMITYILLLSYAIIHSIKVFRSTENLMTARIAFTGAAAKTALILPLFTANAEMYLYVSWISWWMVGYAMNNYPRIQHHEA</sequence>
<reference evidence="2" key="1">
    <citation type="submission" date="2022-03" db="EMBL/GenBank/DDBJ databases">
        <title>De novo assembled genomes of Belliella spp. (Cyclobacteriaceae) strains.</title>
        <authorList>
            <person name="Szabo A."/>
            <person name="Korponai K."/>
            <person name="Felfoldi T."/>
        </authorList>
    </citation>
    <scope>NUCLEOTIDE SEQUENCE</scope>
    <source>
        <strain evidence="2">DSM 107340</strain>
    </source>
</reference>
<gene>
    <name evidence="2" type="ORF">MM236_06985</name>
</gene>
<feature type="transmembrane region" description="Helical" evidence="1">
    <location>
        <begin position="223"/>
        <end position="241"/>
    </location>
</feature>
<feature type="transmembrane region" description="Helical" evidence="1">
    <location>
        <begin position="66"/>
        <end position="87"/>
    </location>
</feature>
<organism evidence="2 3">
    <name type="scientific">Belliella calami</name>
    <dbReference type="NCBI Taxonomy" id="2923436"/>
    <lineage>
        <taxon>Bacteria</taxon>
        <taxon>Pseudomonadati</taxon>
        <taxon>Bacteroidota</taxon>
        <taxon>Cytophagia</taxon>
        <taxon>Cytophagales</taxon>
        <taxon>Cyclobacteriaceae</taxon>
        <taxon>Belliella</taxon>
    </lineage>
</organism>
<feature type="transmembrane region" description="Helical" evidence="1">
    <location>
        <begin position="248"/>
        <end position="265"/>
    </location>
</feature>
<evidence type="ECO:0000256" key="1">
    <source>
        <dbReference type="SAM" id="Phobius"/>
    </source>
</evidence>
<keyword evidence="1" id="KW-1133">Transmembrane helix</keyword>
<keyword evidence="3" id="KW-1185">Reference proteome</keyword>
<evidence type="ECO:0000313" key="3">
    <source>
        <dbReference type="Proteomes" id="UP001165488"/>
    </source>
</evidence>
<feature type="transmembrane region" description="Helical" evidence="1">
    <location>
        <begin position="99"/>
        <end position="116"/>
    </location>
</feature>
<keyword evidence="1" id="KW-0472">Membrane</keyword>
<feature type="transmembrane region" description="Helical" evidence="1">
    <location>
        <begin position="372"/>
        <end position="396"/>
    </location>
</feature>
<feature type="transmembrane region" description="Helical" evidence="1">
    <location>
        <begin position="295"/>
        <end position="317"/>
    </location>
</feature>
<dbReference type="Proteomes" id="UP001165488">
    <property type="component" value="Unassembled WGS sequence"/>
</dbReference>
<name>A0ABS9UM77_9BACT</name>
<dbReference type="EMBL" id="JAKZGS010000004">
    <property type="protein sequence ID" value="MCH7397726.1"/>
    <property type="molecule type" value="Genomic_DNA"/>
</dbReference>
<proteinExistence type="predicted"/>
<keyword evidence="1" id="KW-0812">Transmembrane</keyword>
<accession>A0ABS9UM77</accession>
<dbReference type="GO" id="GO:0016874">
    <property type="term" value="F:ligase activity"/>
    <property type="evidence" value="ECO:0007669"/>
    <property type="project" value="UniProtKB-KW"/>
</dbReference>
<dbReference type="RefSeq" id="WP_241274238.1">
    <property type="nucleotide sequence ID" value="NZ_JAKZGS010000004.1"/>
</dbReference>